<feature type="domain" description="Thiamine pyrophosphate enzyme N-terminal TPP-binding" evidence="7">
    <location>
        <begin position="5"/>
        <end position="117"/>
    </location>
</feature>
<evidence type="ECO:0000259" key="5">
    <source>
        <dbReference type="Pfam" id="PF00205"/>
    </source>
</evidence>
<feature type="domain" description="Thiamine pyrophosphate enzyme TPP-binding" evidence="6">
    <location>
        <begin position="403"/>
        <end position="537"/>
    </location>
</feature>
<dbReference type="Pfam" id="PF02776">
    <property type="entry name" value="TPP_enzyme_N"/>
    <property type="match status" value="1"/>
</dbReference>
<evidence type="ECO:0008006" key="10">
    <source>
        <dbReference type="Google" id="ProtNLM"/>
    </source>
</evidence>
<reference evidence="8 9" key="1">
    <citation type="journal article" date="2020" name="Biotechnol. Biofuels">
        <title>New insights from the biogas microbiome by comprehensive genome-resolved metagenomics of nearly 1600 species originating from multiple anaerobic digesters.</title>
        <authorList>
            <person name="Campanaro S."/>
            <person name="Treu L."/>
            <person name="Rodriguez-R L.M."/>
            <person name="Kovalovszki A."/>
            <person name="Ziels R.M."/>
            <person name="Maus I."/>
            <person name="Zhu X."/>
            <person name="Kougias P.G."/>
            <person name="Basile A."/>
            <person name="Luo G."/>
            <person name="Schluter A."/>
            <person name="Konstantinidis K.T."/>
            <person name="Angelidaki I."/>
        </authorList>
    </citation>
    <scope>NUCLEOTIDE SEQUENCE [LARGE SCALE GENOMIC DNA]</scope>
    <source>
        <strain evidence="8">AS25fmACSIPFO_94</strain>
    </source>
</reference>
<dbReference type="GO" id="GO:0050660">
    <property type="term" value="F:flavin adenine dinucleotide binding"/>
    <property type="evidence" value="ECO:0007669"/>
    <property type="project" value="TreeGrafter"/>
</dbReference>
<dbReference type="GO" id="GO:0030976">
    <property type="term" value="F:thiamine pyrophosphate binding"/>
    <property type="evidence" value="ECO:0007669"/>
    <property type="project" value="InterPro"/>
</dbReference>
<proteinExistence type="inferred from homology"/>
<dbReference type="EMBL" id="DURU01000153">
    <property type="protein sequence ID" value="HHZ05073.1"/>
    <property type="molecule type" value="Genomic_DNA"/>
</dbReference>
<dbReference type="AlphaFoldDB" id="A0A7V6ZFV8"/>
<dbReference type="CDD" id="cd07035">
    <property type="entry name" value="TPP_PYR_POX_like"/>
    <property type="match status" value="1"/>
</dbReference>
<dbReference type="Gene3D" id="3.40.50.970">
    <property type="match status" value="2"/>
</dbReference>
<evidence type="ECO:0000256" key="1">
    <source>
        <dbReference type="ARBA" id="ARBA00001964"/>
    </source>
</evidence>
<dbReference type="GO" id="GO:0000287">
    <property type="term" value="F:magnesium ion binding"/>
    <property type="evidence" value="ECO:0007669"/>
    <property type="project" value="InterPro"/>
</dbReference>
<evidence type="ECO:0000313" key="8">
    <source>
        <dbReference type="EMBL" id="HHZ05073.1"/>
    </source>
</evidence>
<dbReference type="GO" id="GO:0003984">
    <property type="term" value="F:acetolactate synthase activity"/>
    <property type="evidence" value="ECO:0007669"/>
    <property type="project" value="TreeGrafter"/>
</dbReference>
<dbReference type="GO" id="GO:0009099">
    <property type="term" value="P:L-valine biosynthetic process"/>
    <property type="evidence" value="ECO:0007669"/>
    <property type="project" value="TreeGrafter"/>
</dbReference>
<dbReference type="Pfam" id="PF02775">
    <property type="entry name" value="TPP_enzyme_C"/>
    <property type="match status" value="1"/>
</dbReference>
<evidence type="ECO:0000259" key="7">
    <source>
        <dbReference type="Pfam" id="PF02776"/>
    </source>
</evidence>
<dbReference type="InterPro" id="IPR045229">
    <property type="entry name" value="TPP_enz"/>
</dbReference>
<dbReference type="InterPro" id="IPR012000">
    <property type="entry name" value="Thiamin_PyroP_enz_cen_dom"/>
</dbReference>
<dbReference type="SUPFAM" id="SSF52467">
    <property type="entry name" value="DHS-like NAD/FAD-binding domain"/>
    <property type="match status" value="1"/>
</dbReference>
<dbReference type="PROSITE" id="PS00187">
    <property type="entry name" value="TPP_ENZYMES"/>
    <property type="match status" value="1"/>
</dbReference>
<comment type="similarity">
    <text evidence="2 4">Belongs to the TPP enzyme family.</text>
</comment>
<dbReference type="InterPro" id="IPR012001">
    <property type="entry name" value="Thiamin_PyroP_enz_TPP-bd_dom"/>
</dbReference>
<comment type="caution">
    <text evidence="8">The sequence shown here is derived from an EMBL/GenBank/DDBJ whole genome shotgun (WGS) entry which is preliminary data.</text>
</comment>
<dbReference type="Proteomes" id="UP000525027">
    <property type="component" value="Unassembled WGS sequence"/>
</dbReference>
<comment type="cofactor">
    <cofactor evidence="1">
        <name>thiamine diphosphate</name>
        <dbReference type="ChEBI" id="CHEBI:58937"/>
    </cofactor>
</comment>
<dbReference type="FunFam" id="3.40.50.970:FF:000007">
    <property type="entry name" value="Acetolactate synthase"/>
    <property type="match status" value="1"/>
</dbReference>
<sequence length="547" mass="59100">MAKITGGSLVVKTLEALGVEVVFGIPGVHNLEIYKALLDSPIRHITTRHEQGAAFAADGYSRIKGKPGVAITITGPGLTNAVTALAGAYHDSVPLLLISSQIPRQSLASRSGFLHEVKDSRGMASSVCKESISVMYPEDISSSLIYAWELSQKGRPGPVHVEIPVDLLSEGFFGESQYRSDCRLKVLRPILRPNDENIDEAVSFIDKARFCAIIAGGGALSAGSEITKLAEKIAAPVVTTCAGKGVVDERHALSLGARLNFKVVRDYLESLDLLLIAGSELSPTDLYQYPLKPKGKVIRIDLDPGNFARQPLPDISVMADCKTAITILADRVSARDARVVEEVSSKVKSIKAAARDELLSSGELGEETYDAVQAVNSIRKALPDEGMIFADMTIPAYVSISEFPSYGPRAFLHPVGFGTLGWALPAALGAKAACPQAPIIVLSGDGGFQFTMEELALTEEENLPLVIVIWHNNGFGILKNIEERRHFRKPYAVNQNLPNFSLLASAYGIRSFRVTSAVELEEALWASLSDRASAIIEYRSRWSSKLL</sequence>
<keyword evidence="3 4" id="KW-0786">Thiamine pyrophosphate</keyword>
<dbReference type="PANTHER" id="PTHR18968:SF13">
    <property type="entry name" value="ACETOLACTATE SYNTHASE CATALYTIC SUBUNIT, MITOCHONDRIAL"/>
    <property type="match status" value="1"/>
</dbReference>
<dbReference type="GO" id="GO:0005948">
    <property type="term" value="C:acetolactate synthase complex"/>
    <property type="evidence" value="ECO:0007669"/>
    <property type="project" value="TreeGrafter"/>
</dbReference>
<gene>
    <name evidence="8" type="ORF">GX397_08515</name>
</gene>
<dbReference type="InterPro" id="IPR029061">
    <property type="entry name" value="THDP-binding"/>
</dbReference>
<evidence type="ECO:0000259" key="6">
    <source>
        <dbReference type="Pfam" id="PF02775"/>
    </source>
</evidence>
<dbReference type="RefSeq" id="WP_273003464.1">
    <property type="nucleotide sequence ID" value="NZ_DURU01000153.1"/>
</dbReference>
<dbReference type="PANTHER" id="PTHR18968">
    <property type="entry name" value="THIAMINE PYROPHOSPHATE ENZYMES"/>
    <property type="match status" value="1"/>
</dbReference>
<dbReference type="CDD" id="cd00568">
    <property type="entry name" value="TPP_enzymes"/>
    <property type="match status" value="1"/>
</dbReference>
<dbReference type="SUPFAM" id="SSF52518">
    <property type="entry name" value="Thiamin diphosphate-binding fold (THDP-binding)"/>
    <property type="match status" value="2"/>
</dbReference>
<feature type="domain" description="Thiamine pyrophosphate enzyme central" evidence="5">
    <location>
        <begin position="198"/>
        <end position="326"/>
    </location>
</feature>
<dbReference type="InterPro" id="IPR029035">
    <property type="entry name" value="DHS-like_NAD/FAD-binding_dom"/>
</dbReference>
<protein>
    <recommendedName>
        <fullName evidence="10">5-guanidino-2-oxopentanoate decarboxylase</fullName>
    </recommendedName>
</protein>
<evidence type="ECO:0000313" key="9">
    <source>
        <dbReference type="Proteomes" id="UP000525027"/>
    </source>
</evidence>
<dbReference type="InterPro" id="IPR011766">
    <property type="entry name" value="TPP_enzyme_TPP-bd"/>
</dbReference>
<evidence type="ECO:0000256" key="2">
    <source>
        <dbReference type="ARBA" id="ARBA00007812"/>
    </source>
</evidence>
<organism evidence="8 9">
    <name type="scientific">Acetomicrobium hydrogeniformans</name>
    <dbReference type="NCBI Taxonomy" id="649746"/>
    <lineage>
        <taxon>Bacteria</taxon>
        <taxon>Thermotogati</taxon>
        <taxon>Synergistota</taxon>
        <taxon>Synergistia</taxon>
        <taxon>Synergistales</taxon>
        <taxon>Acetomicrobiaceae</taxon>
        <taxon>Acetomicrobium</taxon>
    </lineage>
</organism>
<name>A0A7V6ZFV8_9BACT</name>
<dbReference type="GO" id="GO:0009097">
    <property type="term" value="P:isoleucine biosynthetic process"/>
    <property type="evidence" value="ECO:0007669"/>
    <property type="project" value="TreeGrafter"/>
</dbReference>
<dbReference type="Pfam" id="PF00205">
    <property type="entry name" value="TPP_enzyme_M"/>
    <property type="match status" value="1"/>
</dbReference>
<evidence type="ECO:0000256" key="4">
    <source>
        <dbReference type="RuleBase" id="RU362132"/>
    </source>
</evidence>
<accession>A0A7V6ZFV8</accession>
<dbReference type="Gene3D" id="3.40.50.1220">
    <property type="entry name" value="TPP-binding domain"/>
    <property type="match status" value="1"/>
</dbReference>
<evidence type="ECO:0000256" key="3">
    <source>
        <dbReference type="ARBA" id="ARBA00023052"/>
    </source>
</evidence>
<dbReference type="InterPro" id="IPR000399">
    <property type="entry name" value="TPP-bd_CS"/>
</dbReference>